<sequence>MMIKRIAKAHGFDENVVRLTFDRIGSLEKTDVAMKYVKEHAADAAEDIVPRLAEEVERSKILGGSDIMEPLSRRLRRRSGPSPLKTSFVFSPADADEESEYSPPETSRAARYKRMSLARQSFRDQADENEFSANDPDESSEEEEPKALISESEDDAETSSALVEAMTSAERVWGEDEDRVLVSGDKAALAALTRRMGKSSIRSRAIQLLNSWKR</sequence>
<evidence type="ECO:0000313" key="3">
    <source>
        <dbReference type="Proteomes" id="UP000008064"/>
    </source>
</evidence>
<feature type="compositionally biased region" description="Acidic residues" evidence="1">
    <location>
        <begin position="127"/>
        <end position="144"/>
    </location>
</feature>
<dbReference type="HOGENOM" id="CLU_1289629_0_0_1"/>
<gene>
    <name evidence="2" type="ORF">SERLADRAFT_475079</name>
</gene>
<dbReference type="AlphaFoldDB" id="F8P5V4"/>
<dbReference type="RefSeq" id="XP_007321777.1">
    <property type="nucleotide sequence ID" value="XM_007321715.1"/>
</dbReference>
<dbReference type="Proteomes" id="UP000008064">
    <property type="component" value="Unassembled WGS sequence"/>
</dbReference>
<dbReference type="GeneID" id="18820584"/>
<dbReference type="OrthoDB" id="2693459at2759"/>
<proteinExistence type="predicted"/>
<reference evidence="3" key="1">
    <citation type="journal article" date="2011" name="Science">
        <title>The plant cell wall-decomposing machinery underlies the functional diversity of forest fungi.</title>
        <authorList>
            <person name="Eastwood D.C."/>
            <person name="Floudas D."/>
            <person name="Binder M."/>
            <person name="Majcherczyk A."/>
            <person name="Schneider P."/>
            <person name="Aerts A."/>
            <person name="Asiegbu F.O."/>
            <person name="Baker S.E."/>
            <person name="Barry K."/>
            <person name="Bendiksby M."/>
            <person name="Blumentritt M."/>
            <person name="Coutinho P.M."/>
            <person name="Cullen D."/>
            <person name="de Vries R.P."/>
            <person name="Gathman A."/>
            <person name="Goodell B."/>
            <person name="Henrissat B."/>
            <person name="Ihrmark K."/>
            <person name="Kauserud H."/>
            <person name="Kohler A."/>
            <person name="LaButti K."/>
            <person name="Lapidus A."/>
            <person name="Lavin J.L."/>
            <person name="Lee Y.-H."/>
            <person name="Lindquist E."/>
            <person name="Lilly W."/>
            <person name="Lucas S."/>
            <person name="Morin E."/>
            <person name="Murat C."/>
            <person name="Oguiza J.A."/>
            <person name="Park J."/>
            <person name="Pisabarro A.G."/>
            <person name="Riley R."/>
            <person name="Rosling A."/>
            <person name="Salamov A."/>
            <person name="Schmidt O."/>
            <person name="Schmutz J."/>
            <person name="Skrede I."/>
            <person name="Stenlid J."/>
            <person name="Wiebenga A."/>
            <person name="Xie X."/>
            <person name="Kuees U."/>
            <person name="Hibbett D.S."/>
            <person name="Hoffmeister D."/>
            <person name="Hoegberg N."/>
            <person name="Martin F."/>
            <person name="Grigoriev I.V."/>
            <person name="Watkinson S.C."/>
        </authorList>
    </citation>
    <scope>NUCLEOTIDE SEQUENCE [LARGE SCALE GENOMIC DNA]</scope>
    <source>
        <strain evidence="3">S7.9</strain>
    </source>
</reference>
<feature type="region of interest" description="Disordered" evidence="1">
    <location>
        <begin position="122"/>
        <end position="161"/>
    </location>
</feature>
<feature type="region of interest" description="Disordered" evidence="1">
    <location>
        <begin position="73"/>
        <end position="110"/>
    </location>
</feature>
<evidence type="ECO:0000256" key="1">
    <source>
        <dbReference type="SAM" id="MobiDB-lite"/>
    </source>
</evidence>
<dbReference type="KEGG" id="sla:SERLADRAFT_475079"/>
<name>F8P5V4_SERL9</name>
<dbReference type="EMBL" id="GL945438">
    <property type="protein sequence ID" value="EGO21991.1"/>
    <property type="molecule type" value="Genomic_DNA"/>
</dbReference>
<accession>F8P5V4</accession>
<evidence type="ECO:0000313" key="2">
    <source>
        <dbReference type="EMBL" id="EGO21991.1"/>
    </source>
</evidence>
<protein>
    <submittedName>
        <fullName evidence="2">Uncharacterized protein</fullName>
    </submittedName>
</protein>
<organism evidence="3">
    <name type="scientific">Serpula lacrymans var. lacrymans (strain S7.9)</name>
    <name type="common">Dry rot fungus</name>
    <dbReference type="NCBI Taxonomy" id="578457"/>
    <lineage>
        <taxon>Eukaryota</taxon>
        <taxon>Fungi</taxon>
        <taxon>Dikarya</taxon>
        <taxon>Basidiomycota</taxon>
        <taxon>Agaricomycotina</taxon>
        <taxon>Agaricomycetes</taxon>
        <taxon>Agaricomycetidae</taxon>
        <taxon>Boletales</taxon>
        <taxon>Coniophorineae</taxon>
        <taxon>Serpulaceae</taxon>
        <taxon>Serpula</taxon>
    </lineage>
</organism>